<evidence type="ECO:0008006" key="4">
    <source>
        <dbReference type="Google" id="ProtNLM"/>
    </source>
</evidence>
<feature type="region of interest" description="Disordered" evidence="1">
    <location>
        <begin position="372"/>
        <end position="409"/>
    </location>
</feature>
<dbReference type="AlphaFoldDB" id="J4UAK7"/>
<dbReference type="HOGENOM" id="CLU_056053_0_0_1"/>
<dbReference type="KEGG" id="tasa:A1Q1_03261"/>
<dbReference type="EMBL" id="ALBS01000227">
    <property type="protein sequence ID" value="EJT47800.1"/>
    <property type="molecule type" value="Genomic_DNA"/>
</dbReference>
<dbReference type="GeneID" id="25986774"/>
<sequence length="409" mass="45930">MRALTFEVCPDLVDTLIRLSSHDTQLRLRLVSKSYRNAIDREHLRHIVLTPYGDGARVRGPTRAIAALNKLGPGSWSQLPEHPLRALGQHVRIIDVRGFFPATTNLALLRDAFPNLTMFRLTTMDGSYTPYVPFEAETMVVFTSPDGGVPNPKPYVPGLDDDYDDYDEEPVIPANVPRMSERITKIIVNMSGDDYPVADMFRCVLDPPPHIKDIIIFIPRYITDTFVFPDGSKGHRAGLMGHTTCVENIIAMDLAELMIGVPHVRYTLIGAEDIPWPKERFRRLVRTHLSGFGYGEVEYGDDSPTTECSIETGRKIVLPKNPKTRTKHLAKVDEELSKLTLLNLDEYIGIHGLERTMQETLEYSGELEREPRRGIVPGDLRRMGPAGKNPPVSFTDQMVRADDAEGDLA</sequence>
<reference evidence="2 3" key="1">
    <citation type="journal article" date="2012" name="Eukaryot. Cell">
        <title>Draft genome sequence of CBS 2479, the standard type strain of Trichosporon asahii.</title>
        <authorList>
            <person name="Yang R.Y."/>
            <person name="Li H.T."/>
            <person name="Zhu H."/>
            <person name="Zhou G.P."/>
            <person name="Wang M."/>
            <person name="Wang L."/>
        </authorList>
    </citation>
    <scope>NUCLEOTIDE SEQUENCE [LARGE SCALE GENOMIC DNA]</scope>
    <source>
        <strain evidence="3">ATCC 90039 / CBS 2479 / JCM 2466 / KCTC 7840 / NCYC 2677 / UAMH 7654</strain>
    </source>
</reference>
<evidence type="ECO:0000313" key="3">
    <source>
        <dbReference type="Proteomes" id="UP000002748"/>
    </source>
</evidence>
<protein>
    <recommendedName>
        <fullName evidence="4">F-box domain-containing protein</fullName>
    </recommendedName>
</protein>
<proteinExistence type="predicted"/>
<accession>J4UAK7</accession>
<dbReference type="VEuPathDB" id="FungiDB:A1Q1_03261"/>
<dbReference type="Proteomes" id="UP000002748">
    <property type="component" value="Unassembled WGS sequence"/>
</dbReference>
<evidence type="ECO:0000256" key="1">
    <source>
        <dbReference type="SAM" id="MobiDB-lite"/>
    </source>
</evidence>
<evidence type="ECO:0000313" key="2">
    <source>
        <dbReference type="EMBL" id="EJT47800.1"/>
    </source>
</evidence>
<organism evidence="2 3">
    <name type="scientific">Trichosporon asahii var. asahii (strain ATCC 90039 / CBS 2479 / JCM 2466 / KCTC 7840 / NBRC 103889/ NCYC 2677 / UAMH 7654)</name>
    <name type="common">Yeast</name>
    <dbReference type="NCBI Taxonomy" id="1186058"/>
    <lineage>
        <taxon>Eukaryota</taxon>
        <taxon>Fungi</taxon>
        <taxon>Dikarya</taxon>
        <taxon>Basidiomycota</taxon>
        <taxon>Agaricomycotina</taxon>
        <taxon>Tremellomycetes</taxon>
        <taxon>Trichosporonales</taxon>
        <taxon>Trichosporonaceae</taxon>
        <taxon>Trichosporon</taxon>
    </lineage>
</organism>
<name>J4UAK7_TRIAS</name>
<dbReference type="RefSeq" id="XP_014179016.1">
    <property type="nucleotide sequence ID" value="XM_014323541.1"/>
</dbReference>
<comment type="caution">
    <text evidence="2">The sequence shown here is derived from an EMBL/GenBank/DDBJ whole genome shotgun (WGS) entry which is preliminary data.</text>
</comment>
<gene>
    <name evidence="2" type="ORF">A1Q1_03261</name>
</gene>
<dbReference type="OrthoDB" id="10648628at2759"/>